<keyword evidence="10" id="KW-1185">Reference proteome</keyword>
<dbReference type="NCBIfam" id="TIGR02602">
    <property type="entry name" value="8TM_EpsH"/>
    <property type="match status" value="1"/>
</dbReference>
<evidence type="ECO:0000256" key="4">
    <source>
        <dbReference type="ARBA" id="ARBA00022692"/>
    </source>
</evidence>
<feature type="transmembrane region" description="Helical" evidence="8">
    <location>
        <begin position="186"/>
        <end position="211"/>
    </location>
</feature>
<keyword evidence="4 8" id="KW-0812">Transmembrane</keyword>
<organism evidence="9 10">
    <name type="scientific">Erythrobacter litoralis</name>
    <dbReference type="NCBI Taxonomy" id="39960"/>
    <lineage>
        <taxon>Bacteria</taxon>
        <taxon>Pseudomonadati</taxon>
        <taxon>Pseudomonadota</taxon>
        <taxon>Alphaproteobacteria</taxon>
        <taxon>Sphingomonadales</taxon>
        <taxon>Erythrobacteraceae</taxon>
        <taxon>Erythrobacter/Porphyrobacter group</taxon>
        <taxon>Erythrobacter</taxon>
    </lineage>
</organism>
<evidence type="ECO:0000256" key="8">
    <source>
        <dbReference type="SAM" id="Phobius"/>
    </source>
</evidence>
<feature type="transmembrane region" description="Helical" evidence="8">
    <location>
        <begin position="223"/>
        <end position="243"/>
    </location>
</feature>
<dbReference type="KEGG" id="elq:Ga0102493_112387"/>
<sequence length="337" mass="36123">MQPEPRSSRAPAIGQALGAMWREPLIRLALASAALIAASAREWGEMLHQWWNIDTYNHIVLMPAILVWLVWMKREELAQVEPREWAPGLALVAGALGLWVAGRFTGINLLAHAGAVGAVQGAVVALLGARVAALLALPLCFAVFLVPFGDELIPPLQFVTAEIAAALTRLGGIPAQIDGIYIQTPVALFIVAEACSGVKFLAAMTALAVLVCFTRFASWKLRAAFMVAAILVPILANGVRAWGTILVAQSWGVEFAQGFDHIVYGWVFFALVVALLLGIAWRFFEREPEDHGWRAADLAGSAYLARSESGESASRGMFIAILALSLVAAIVAFATMV</sequence>
<keyword evidence="7 8" id="KW-0472">Membrane</keyword>
<name>A0A074MKQ6_9SPHN</name>
<dbReference type="InterPro" id="IPR026392">
    <property type="entry name" value="Exo/Archaeosortase_dom"/>
</dbReference>
<feature type="transmembrane region" description="Helical" evidence="8">
    <location>
        <begin position="56"/>
        <end position="72"/>
    </location>
</feature>
<dbReference type="OrthoDB" id="9797363at2"/>
<feature type="transmembrane region" description="Helical" evidence="8">
    <location>
        <begin position="132"/>
        <end position="149"/>
    </location>
</feature>
<evidence type="ECO:0000256" key="3">
    <source>
        <dbReference type="ARBA" id="ARBA00022670"/>
    </source>
</evidence>
<keyword evidence="6 8" id="KW-1133">Transmembrane helix</keyword>
<dbReference type="PATRIC" id="fig|39960.10.peg.1483"/>
<evidence type="ECO:0000256" key="1">
    <source>
        <dbReference type="ARBA" id="ARBA00004651"/>
    </source>
</evidence>
<dbReference type="InterPro" id="IPR013426">
    <property type="entry name" value="EpsH-like"/>
</dbReference>
<keyword evidence="5" id="KW-0378">Hydrolase</keyword>
<protein>
    <recommendedName>
        <fullName evidence="11">Exosortase A</fullName>
    </recommendedName>
</protein>
<dbReference type="EMBL" id="JMIX01000009">
    <property type="protein sequence ID" value="KEO92453.1"/>
    <property type="molecule type" value="Genomic_DNA"/>
</dbReference>
<feature type="transmembrane region" description="Helical" evidence="8">
    <location>
        <begin position="316"/>
        <end position="336"/>
    </location>
</feature>
<keyword evidence="2" id="KW-1003">Cell membrane</keyword>
<dbReference type="NCBIfam" id="TIGR04178">
    <property type="entry name" value="exo_archaeo"/>
    <property type="match status" value="1"/>
</dbReference>
<evidence type="ECO:0000313" key="10">
    <source>
        <dbReference type="Proteomes" id="UP000027866"/>
    </source>
</evidence>
<gene>
    <name evidence="9" type="ORF">EH32_14430</name>
</gene>
<feature type="transmembrane region" description="Helical" evidence="8">
    <location>
        <begin position="263"/>
        <end position="284"/>
    </location>
</feature>
<evidence type="ECO:0008006" key="11">
    <source>
        <dbReference type="Google" id="ProtNLM"/>
    </source>
</evidence>
<dbReference type="InterPro" id="IPR017540">
    <property type="entry name" value="Exosortase-1"/>
</dbReference>
<feature type="transmembrane region" description="Helical" evidence="8">
    <location>
        <begin position="84"/>
        <end position="101"/>
    </location>
</feature>
<dbReference type="AlphaFoldDB" id="A0A074MKQ6"/>
<accession>A0A074MKQ6</accession>
<keyword evidence="3" id="KW-0645">Protease</keyword>
<reference evidence="9 10" key="1">
    <citation type="submission" date="2014-04" db="EMBL/GenBank/DDBJ databases">
        <title>A comprehensive comparison of genomes of Erythrobacter spp. Strains.</title>
        <authorList>
            <person name="Zheng Q."/>
        </authorList>
    </citation>
    <scope>NUCLEOTIDE SEQUENCE [LARGE SCALE GENOMIC DNA]</scope>
    <source>
        <strain evidence="9 10">DSM 8509</strain>
    </source>
</reference>
<proteinExistence type="predicted"/>
<dbReference type="InterPro" id="IPR019127">
    <property type="entry name" value="Exosortase"/>
</dbReference>
<dbReference type="NCBIfam" id="TIGR03109">
    <property type="entry name" value="exosort_XrtA"/>
    <property type="match status" value="1"/>
</dbReference>
<comment type="caution">
    <text evidence="9">The sequence shown here is derived from an EMBL/GenBank/DDBJ whole genome shotgun (WGS) entry which is preliminary data.</text>
</comment>
<dbReference type="GO" id="GO:0005886">
    <property type="term" value="C:plasma membrane"/>
    <property type="evidence" value="ECO:0007669"/>
    <property type="project" value="UniProtKB-SubCell"/>
</dbReference>
<dbReference type="Proteomes" id="UP000027866">
    <property type="component" value="Unassembled WGS sequence"/>
</dbReference>
<dbReference type="GO" id="GO:0006508">
    <property type="term" value="P:proteolysis"/>
    <property type="evidence" value="ECO:0007669"/>
    <property type="project" value="UniProtKB-KW"/>
</dbReference>
<evidence type="ECO:0000256" key="2">
    <source>
        <dbReference type="ARBA" id="ARBA00022475"/>
    </source>
</evidence>
<evidence type="ECO:0000256" key="5">
    <source>
        <dbReference type="ARBA" id="ARBA00022801"/>
    </source>
</evidence>
<evidence type="ECO:0000313" key="9">
    <source>
        <dbReference type="EMBL" id="KEO92453.1"/>
    </source>
</evidence>
<evidence type="ECO:0000256" key="6">
    <source>
        <dbReference type="ARBA" id="ARBA00022989"/>
    </source>
</evidence>
<comment type="subcellular location">
    <subcellularLocation>
        <location evidence="1">Cell membrane</location>
        <topology evidence="1">Multi-pass membrane protein</topology>
    </subcellularLocation>
</comment>
<dbReference type="GO" id="GO:0008233">
    <property type="term" value="F:peptidase activity"/>
    <property type="evidence" value="ECO:0007669"/>
    <property type="project" value="UniProtKB-KW"/>
</dbReference>
<dbReference type="Pfam" id="PF09721">
    <property type="entry name" value="Exosortase_EpsH"/>
    <property type="match status" value="1"/>
</dbReference>
<evidence type="ECO:0000256" key="7">
    <source>
        <dbReference type="ARBA" id="ARBA00023136"/>
    </source>
</evidence>